<comment type="caution">
    <text evidence="1">The sequence shown here is derived from an EMBL/GenBank/DDBJ whole genome shotgun (WGS) entry which is preliminary data.</text>
</comment>
<accession>A0A0F5YI41</accession>
<reference evidence="1 2" key="1">
    <citation type="submission" date="2015-06" db="EMBL/GenBank/DDBJ databases">
        <title>Draft genome assembly of filamentous brackish cyanobacterium Limnoraphis robusta strain CS-951.</title>
        <authorList>
            <person name="Willis A."/>
            <person name="Parks M."/>
            <person name="Burford M.A."/>
        </authorList>
    </citation>
    <scope>NUCLEOTIDE SEQUENCE [LARGE SCALE GENOMIC DNA]</scope>
    <source>
        <strain evidence="1 2">CS-951</strain>
    </source>
</reference>
<sequence>MTTATSHSASAYSFPFEFAPSSTQDRDLLRQLNFVPGVKEILMTRQVHALEHATVWVLSEWANEGAATADEDRLGGMSTAEGFYLYGRVQSDRLRQAVETAQHRLTAGEWDLAVHPRCGTNLSVGMLLTGGVAMGIHLALPKGPVEQLLALGVAAGVATQLSPELGSWAQRYLTTAIPFNLQVSEISIVQDFWGRSAHFVAAHWRD</sequence>
<dbReference type="EMBL" id="LATL02000278">
    <property type="protein sequence ID" value="KKD38438.1"/>
    <property type="molecule type" value="Genomic_DNA"/>
</dbReference>
<dbReference type="Pfam" id="PF19928">
    <property type="entry name" value="DUF6391"/>
    <property type="match status" value="1"/>
</dbReference>
<dbReference type="AlphaFoldDB" id="A0A0F5YI41"/>
<evidence type="ECO:0000313" key="2">
    <source>
        <dbReference type="Proteomes" id="UP000033607"/>
    </source>
</evidence>
<evidence type="ECO:0000313" key="1">
    <source>
        <dbReference type="EMBL" id="KKD38438.1"/>
    </source>
</evidence>
<dbReference type="Proteomes" id="UP000033607">
    <property type="component" value="Unassembled WGS sequence"/>
</dbReference>
<protein>
    <submittedName>
        <fullName evidence="1">Uncharacterized protein</fullName>
    </submittedName>
</protein>
<dbReference type="OrthoDB" id="565159at2"/>
<proteinExistence type="predicted"/>
<organism evidence="1 2">
    <name type="scientific">Limnoraphis robusta CS-951</name>
    <dbReference type="NCBI Taxonomy" id="1637645"/>
    <lineage>
        <taxon>Bacteria</taxon>
        <taxon>Bacillati</taxon>
        <taxon>Cyanobacteriota</taxon>
        <taxon>Cyanophyceae</taxon>
        <taxon>Oscillatoriophycideae</taxon>
        <taxon>Oscillatoriales</taxon>
        <taxon>Sirenicapillariaceae</taxon>
        <taxon>Limnoraphis</taxon>
    </lineage>
</organism>
<name>A0A0F5YI41_9CYAN</name>
<gene>
    <name evidence="1" type="ORF">WN50_08740</name>
</gene>
<dbReference type="RefSeq" id="WP_046278152.1">
    <property type="nucleotide sequence ID" value="NZ_LATL02000278.1"/>
</dbReference>
<dbReference type="PATRIC" id="fig|1637645.4.peg.5501"/>